<evidence type="ECO:0000259" key="3">
    <source>
        <dbReference type="Pfam" id="PF17783"/>
    </source>
</evidence>
<dbReference type="InterPro" id="IPR040764">
    <property type="entry name" value="CvfB_WH"/>
</dbReference>
<dbReference type="Gene3D" id="1.10.10.10">
    <property type="entry name" value="Winged helix-like DNA-binding domain superfamily/Winged helix DNA-binding domain"/>
    <property type="match status" value="1"/>
</dbReference>
<evidence type="ECO:0000313" key="5">
    <source>
        <dbReference type="Proteomes" id="UP000305675"/>
    </source>
</evidence>
<dbReference type="PANTHER" id="PTHR37296">
    <property type="entry name" value="CONSERVED VIRULENCE FACTOR B"/>
    <property type="match status" value="1"/>
</dbReference>
<sequence>MAKIGHYNRLKVARLSDYGVFLDGGNFGHVLLPNKYVPEGTDIGSEVDVFLYFDSEDQLIATTQKAKGSLGEFVLLQVVDVNKAGAFMDWGLDKDLLVPYNQQKIPMEKGRHYVVYIYQDRHTERLAASSKLDRFVSEKPGKFKHMQEVDLLLTNKTDLGFKAIVNDSYWGVLYHNELFKEVRVGQRVKGFIKRVREDGGIDLTLNPPAHKQVDELGQKILAHLERNDGFSPLGDKADPEVIKRIFRVSKKVYKRTLGDLFKSGRIQIDPDGIRLKGGN</sequence>
<dbReference type="InterPro" id="IPR012340">
    <property type="entry name" value="NA-bd_OB-fold"/>
</dbReference>
<organism evidence="4 5">
    <name type="scientific">Ferrimonas aestuarii</name>
    <dbReference type="NCBI Taxonomy" id="2569539"/>
    <lineage>
        <taxon>Bacteria</taxon>
        <taxon>Pseudomonadati</taxon>
        <taxon>Pseudomonadota</taxon>
        <taxon>Gammaproteobacteria</taxon>
        <taxon>Alteromonadales</taxon>
        <taxon>Ferrimonadaceae</taxon>
        <taxon>Ferrimonas</taxon>
    </lineage>
</organism>
<evidence type="ECO:0000313" key="4">
    <source>
        <dbReference type="EMBL" id="TKB53680.1"/>
    </source>
</evidence>
<evidence type="ECO:0000259" key="2">
    <source>
        <dbReference type="Pfam" id="PF13509"/>
    </source>
</evidence>
<dbReference type="PANTHER" id="PTHR37296:SF1">
    <property type="entry name" value="CONSERVED VIRULENCE FACTOR B"/>
    <property type="match status" value="1"/>
</dbReference>
<dbReference type="AlphaFoldDB" id="A0A4U1BLL2"/>
<name>A0A4U1BLL2_9GAMM</name>
<proteinExistence type="inferred from homology"/>
<dbReference type="Gene3D" id="2.40.50.140">
    <property type="entry name" value="Nucleic acid-binding proteins"/>
    <property type="match status" value="2"/>
</dbReference>
<feature type="domain" description="Conserved virulence factor B-like winged helix" evidence="3">
    <location>
        <begin position="218"/>
        <end position="275"/>
    </location>
</feature>
<dbReference type="RefSeq" id="WP_136864040.1">
    <property type="nucleotide sequence ID" value="NZ_SWCJ01000011.1"/>
</dbReference>
<comment type="caution">
    <text evidence="4">The sequence shown here is derived from an EMBL/GenBank/DDBJ whole genome shotgun (WGS) entry which is preliminary data.</text>
</comment>
<dbReference type="Proteomes" id="UP000305675">
    <property type="component" value="Unassembled WGS sequence"/>
</dbReference>
<dbReference type="InterPro" id="IPR036388">
    <property type="entry name" value="WH-like_DNA-bd_sf"/>
</dbReference>
<dbReference type="InterPro" id="IPR014464">
    <property type="entry name" value="CvfB_fam"/>
</dbReference>
<feature type="domain" description="Conserved virulence factor B first S1" evidence="2">
    <location>
        <begin position="70"/>
        <end position="127"/>
    </location>
</feature>
<dbReference type="EMBL" id="SWCJ01000011">
    <property type="protein sequence ID" value="TKB53680.1"/>
    <property type="molecule type" value="Genomic_DNA"/>
</dbReference>
<comment type="similarity">
    <text evidence="1">Belongs to the CvfB family.</text>
</comment>
<feature type="domain" description="Conserved virulence factor B first S1" evidence="2">
    <location>
        <begin position="4"/>
        <end position="64"/>
    </location>
</feature>
<reference evidence="4 5" key="1">
    <citation type="submission" date="2019-04" db="EMBL/GenBank/DDBJ databases">
        <authorList>
            <person name="Hwang J.C."/>
        </authorList>
    </citation>
    <scope>NUCLEOTIDE SEQUENCE [LARGE SCALE GENOMIC DNA]</scope>
    <source>
        <strain evidence="4 5">IMCC35002</strain>
    </source>
</reference>
<protein>
    <submittedName>
        <fullName evidence="4">GntR family transcriptional regulator</fullName>
    </submittedName>
</protein>
<gene>
    <name evidence="4" type="ORF">FCL42_13975</name>
</gene>
<accession>A0A4U1BLL2</accession>
<dbReference type="Pfam" id="PF17783">
    <property type="entry name" value="WHD_CvfB"/>
    <property type="match status" value="1"/>
</dbReference>
<evidence type="ECO:0000256" key="1">
    <source>
        <dbReference type="PIRNR" id="PIRNR012524"/>
    </source>
</evidence>
<keyword evidence="5" id="KW-1185">Reference proteome</keyword>
<dbReference type="PIRSF" id="PIRSF012524">
    <property type="entry name" value="YitL_S1"/>
    <property type="match status" value="1"/>
</dbReference>
<dbReference type="OrthoDB" id="9801597at2"/>
<dbReference type="InterPro" id="IPR039566">
    <property type="entry name" value="CvfB_S1_st"/>
</dbReference>
<dbReference type="Pfam" id="PF13509">
    <property type="entry name" value="S1_2"/>
    <property type="match status" value="2"/>
</dbReference>